<dbReference type="PANTHER" id="PTHR13680:SF5">
    <property type="entry name" value="CDGSH IRON-SULFUR DOMAIN-CONTAINING PROTEIN 1"/>
    <property type="match status" value="1"/>
</dbReference>
<keyword evidence="6" id="KW-0472">Membrane</keyword>
<evidence type="ECO:0000256" key="1">
    <source>
        <dbReference type="ARBA" id="ARBA00022714"/>
    </source>
</evidence>
<keyword evidence="1" id="KW-0001">2Fe-2S</keyword>
<dbReference type="PANTHER" id="PTHR13680">
    <property type="entry name" value="CDGSH IRON-SULFUR DOMAIN-CONTAINING PROTEIN 1"/>
    <property type="match status" value="1"/>
</dbReference>
<keyword evidence="6" id="KW-0812">Transmembrane</keyword>
<organism evidence="8 9">
    <name type="scientific">Polarella glacialis</name>
    <name type="common">Dinoflagellate</name>
    <dbReference type="NCBI Taxonomy" id="89957"/>
    <lineage>
        <taxon>Eukaryota</taxon>
        <taxon>Sar</taxon>
        <taxon>Alveolata</taxon>
        <taxon>Dinophyceae</taxon>
        <taxon>Suessiales</taxon>
        <taxon>Suessiaceae</taxon>
        <taxon>Polarella</taxon>
    </lineage>
</organism>
<dbReference type="InterPro" id="IPR045131">
    <property type="entry name" value="CISD1/2"/>
</dbReference>
<gene>
    <name evidence="8" type="ORF">PGLA1383_LOCUS11908</name>
</gene>
<sequence>MSTTRLDPTSLVIGVGVGAVVAFVVSRMTAKATLVNPGINKASPKVVDMKTLAEIEDLINKSEKGNVVLCRCWRSSNFPFCDGSHAKYNKECCDNTGPLVIKKA</sequence>
<evidence type="ECO:0000256" key="3">
    <source>
        <dbReference type="ARBA" id="ARBA00023004"/>
    </source>
</evidence>
<keyword evidence="9" id="KW-1185">Reference proteome</keyword>
<evidence type="ECO:0000313" key="9">
    <source>
        <dbReference type="Proteomes" id="UP000654075"/>
    </source>
</evidence>
<dbReference type="SMART" id="SM00704">
    <property type="entry name" value="ZnF_CDGSH"/>
    <property type="match status" value="1"/>
</dbReference>
<keyword evidence="6" id="KW-1133">Transmembrane helix</keyword>
<evidence type="ECO:0000256" key="6">
    <source>
        <dbReference type="SAM" id="Phobius"/>
    </source>
</evidence>
<dbReference type="Proteomes" id="UP000654075">
    <property type="component" value="Unassembled WGS sequence"/>
</dbReference>
<feature type="domain" description="Iron-binding zinc finger CDGSH type" evidence="7">
    <location>
        <begin position="45"/>
        <end position="91"/>
    </location>
</feature>
<dbReference type="GO" id="GO:0010506">
    <property type="term" value="P:regulation of autophagy"/>
    <property type="evidence" value="ECO:0007669"/>
    <property type="project" value="InterPro"/>
</dbReference>
<evidence type="ECO:0000256" key="5">
    <source>
        <dbReference type="ARBA" id="ARBA00034078"/>
    </source>
</evidence>
<feature type="transmembrane region" description="Helical" evidence="6">
    <location>
        <begin position="6"/>
        <end position="25"/>
    </location>
</feature>
<keyword evidence="3" id="KW-0408">Iron</keyword>
<keyword evidence="4" id="KW-0411">Iron-sulfur</keyword>
<dbReference type="Pfam" id="PF09360">
    <property type="entry name" value="zf-CDGSH"/>
    <property type="match status" value="1"/>
</dbReference>
<protein>
    <recommendedName>
        <fullName evidence="7">Iron-binding zinc finger CDGSH type domain-containing protein</fullName>
    </recommendedName>
</protein>
<reference evidence="8" key="1">
    <citation type="submission" date="2021-02" db="EMBL/GenBank/DDBJ databases">
        <authorList>
            <person name="Dougan E. K."/>
            <person name="Rhodes N."/>
            <person name="Thang M."/>
            <person name="Chan C."/>
        </authorList>
    </citation>
    <scope>NUCLEOTIDE SEQUENCE</scope>
</reference>
<keyword evidence="2" id="KW-0479">Metal-binding</keyword>
<name>A0A813DZE7_POLGL</name>
<evidence type="ECO:0000313" key="8">
    <source>
        <dbReference type="EMBL" id="CAE8593311.1"/>
    </source>
</evidence>
<dbReference type="GO" id="GO:0051537">
    <property type="term" value="F:2 iron, 2 sulfur cluster binding"/>
    <property type="evidence" value="ECO:0007669"/>
    <property type="project" value="UniProtKB-KW"/>
</dbReference>
<dbReference type="GO" id="GO:0046872">
    <property type="term" value="F:metal ion binding"/>
    <property type="evidence" value="ECO:0007669"/>
    <property type="project" value="UniProtKB-KW"/>
</dbReference>
<dbReference type="EMBL" id="CAJNNV010006251">
    <property type="protein sequence ID" value="CAE8593311.1"/>
    <property type="molecule type" value="Genomic_DNA"/>
</dbReference>
<dbReference type="Gene3D" id="3.40.5.90">
    <property type="entry name" value="CDGSH iron-sulfur domain, mitoNEET-type"/>
    <property type="match status" value="1"/>
</dbReference>
<comment type="caution">
    <text evidence="8">The sequence shown here is derived from an EMBL/GenBank/DDBJ whole genome shotgun (WGS) entry which is preliminary data.</text>
</comment>
<dbReference type="OrthoDB" id="449252at2759"/>
<evidence type="ECO:0000256" key="4">
    <source>
        <dbReference type="ARBA" id="ARBA00023014"/>
    </source>
</evidence>
<accession>A0A813DZE7</accession>
<dbReference type="GO" id="GO:0005741">
    <property type="term" value="C:mitochondrial outer membrane"/>
    <property type="evidence" value="ECO:0007669"/>
    <property type="project" value="TreeGrafter"/>
</dbReference>
<evidence type="ECO:0000256" key="2">
    <source>
        <dbReference type="ARBA" id="ARBA00022723"/>
    </source>
</evidence>
<dbReference type="InterPro" id="IPR042216">
    <property type="entry name" value="MitoNEET_CISD"/>
</dbReference>
<proteinExistence type="predicted"/>
<evidence type="ECO:0000259" key="7">
    <source>
        <dbReference type="SMART" id="SM00704"/>
    </source>
</evidence>
<dbReference type="InterPro" id="IPR018967">
    <property type="entry name" value="FeS-contain_CDGSH-typ"/>
</dbReference>
<comment type="cofactor">
    <cofactor evidence="5">
        <name>[2Fe-2S] cluster</name>
        <dbReference type="ChEBI" id="CHEBI:190135"/>
    </cofactor>
</comment>
<dbReference type="AlphaFoldDB" id="A0A813DZE7"/>